<dbReference type="AlphaFoldDB" id="A0A0A9AHW7"/>
<protein>
    <submittedName>
        <fullName evidence="1">Uncharacterized protein</fullName>
    </submittedName>
</protein>
<name>A0A0A9AHW7_ARUDO</name>
<sequence>MSKIQTIPQYKTLLGPLVSPVTSSFW</sequence>
<reference evidence="1" key="2">
    <citation type="journal article" date="2015" name="Data Brief">
        <title>Shoot transcriptome of the giant reed, Arundo donax.</title>
        <authorList>
            <person name="Barrero R.A."/>
            <person name="Guerrero F.D."/>
            <person name="Moolhuijzen P."/>
            <person name="Goolsby J.A."/>
            <person name="Tidwell J."/>
            <person name="Bellgard S.E."/>
            <person name="Bellgard M.I."/>
        </authorList>
    </citation>
    <scope>NUCLEOTIDE SEQUENCE</scope>
    <source>
        <tissue evidence="1">Shoot tissue taken approximately 20 cm above the soil surface</tissue>
    </source>
</reference>
<dbReference type="EMBL" id="GBRH01247144">
    <property type="protein sequence ID" value="JAD50751.1"/>
    <property type="molecule type" value="Transcribed_RNA"/>
</dbReference>
<reference evidence="1" key="1">
    <citation type="submission" date="2014-09" db="EMBL/GenBank/DDBJ databases">
        <authorList>
            <person name="Magalhaes I.L.F."/>
            <person name="Oliveira U."/>
            <person name="Santos F.R."/>
            <person name="Vidigal T.H.D.A."/>
            <person name="Brescovit A.D."/>
            <person name="Santos A.J."/>
        </authorList>
    </citation>
    <scope>NUCLEOTIDE SEQUENCE</scope>
    <source>
        <tissue evidence="1">Shoot tissue taken approximately 20 cm above the soil surface</tissue>
    </source>
</reference>
<accession>A0A0A9AHW7</accession>
<proteinExistence type="predicted"/>
<organism evidence="1">
    <name type="scientific">Arundo donax</name>
    <name type="common">Giant reed</name>
    <name type="synonym">Donax arundinaceus</name>
    <dbReference type="NCBI Taxonomy" id="35708"/>
    <lineage>
        <taxon>Eukaryota</taxon>
        <taxon>Viridiplantae</taxon>
        <taxon>Streptophyta</taxon>
        <taxon>Embryophyta</taxon>
        <taxon>Tracheophyta</taxon>
        <taxon>Spermatophyta</taxon>
        <taxon>Magnoliopsida</taxon>
        <taxon>Liliopsida</taxon>
        <taxon>Poales</taxon>
        <taxon>Poaceae</taxon>
        <taxon>PACMAD clade</taxon>
        <taxon>Arundinoideae</taxon>
        <taxon>Arundineae</taxon>
        <taxon>Arundo</taxon>
    </lineage>
</organism>
<evidence type="ECO:0000313" key="1">
    <source>
        <dbReference type="EMBL" id="JAD50751.1"/>
    </source>
</evidence>